<gene>
    <name evidence="1" type="ORF">AArcS_2802</name>
</gene>
<dbReference type="Proteomes" id="UP000663586">
    <property type="component" value="Chromosome"/>
</dbReference>
<keyword evidence="2" id="KW-1185">Reference proteome</keyword>
<evidence type="ECO:0000313" key="2">
    <source>
        <dbReference type="Proteomes" id="UP000663586"/>
    </source>
</evidence>
<dbReference type="EMBL" id="CP064786">
    <property type="protein sequence ID" value="QSG03994.1"/>
    <property type="molecule type" value="Genomic_DNA"/>
</dbReference>
<proteinExistence type="predicted"/>
<accession>A0A897MTZ7</accession>
<protein>
    <submittedName>
        <fullName evidence="1">Zinc finger domain</fullName>
    </submittedName>
</protein>
<dbReference type="RefSeq" id="WP_238478025.1">
    <property type="nucleotide sequence ID" value="NZ_CP064786.1"/>
</dbReference>
<sequence>MSVTGLCGICEVSPAIERCRGCGTLVCHTHYREKTDRCIECGSDGESGGPTRQF</sequence>
<organism evidence="1 2">
    <name type="scientific">Natranaeroarchaeum sulfidigenes</name>
    <dbReference type="NCBI Taxonomy" id="2784880"/>
    <lineage>
        <taxon>Archaea</taxon>
        <taxon>Methanobacteriati</taxon>
        <taxon>Methanobacteriota</taxon>
        <taxon>Stenosarchaea group</taxon>
        <taxon>Halobacteria</taxon>
        <taxon>Halobacteriales</taxon>
        <taxon>Natronoarchaeaceae</taxon>
        <taxon>Natranaeroarchaeum</taxon>
    </lineage>
</organism>
<evidence type="ECO:0000313" key="1">
    <source>
        <dbReference type="EMBL" id="QSG03994.1"/>
    </source>
</evidence>
<dbReference type="GeneID" id="70686179"/>
<reference evidence="1" key="1">
    <citation type="submission" date="2020-11" db="EMBL/GenBank/DDBJ databases">
        <title>Carbohydrate-dependent, anaerobic sulfur respiration: A novel catabolism in halophilic archaea.</title>
        <authorList>
            <person name="Sorokin D.Y."/>
            <person name="Messina E."/>
            <person name="Smedile F."/>
            <person name="La Cono V."/>
            <person name="Hallsworth J.E."/>
            <person name="Yakimov M.M."/>
        </authorList>
    </citation>
    <scope>NUCLEOTIDE SEQUENCE</scope>
    <source>
        <strain evidence="1">AArc-S</strain>
    </source>
</reference>
<name>A0A897MTZ7_9EURY</name>
<dbReference type="AlphaFoldDB" id="A0A897MTZ7"/>
<dbReference type="KEGG" id="hara:AArcS_2802"/>